<protein>
    <submittedName>
        <fullName evidence="2">Uncharacterized protein</fullName>
    </submittedName>
</protein>
<name>A0A6A6TM28_9PLEO</name>
<reference evidence="2" key="1">
    <citation type="journal article" date="2020" name="Stud. Mycol.">
        <title>101 Dothideomycetes genomes: a test case for predicting lifestyles and emergence of pathogens.</title>
        <authorList>
            <person name="Haridas S."/>
            <person name="Albert R."/>
            <person name="Binder M."/>
            <person name="Bloem J."/>
            <person name="Labutti K."/>
            <person name="Salamov A."/>
            <person name="Andreopoulos B."/>
            <person name="Baker S."/>
            <person name="Barry K."/>
            <person name="Bills G."/>
            <person name="Bluhm B."/>
            <person name="Cannon C."/>
            <person name="Castanera R."/>
            <person name="Culley D."/>
            <person name="Daum C."/>
            <person name="Ezra D."/>
            <person name="Gonzalez J."/>
            <person name="Henrissat B."/>
            <person name="Kuo A."/>
            <person name="Liang C."/>
            <person name="Lipzen A."/>
            <person name="Lutzoni F."/>
            <person name="Magnuson J."/>
            <person name="Mondo S."/>
            <person name="Nolan M."/>
            <person name="Ohm R."/>
            <person name="Pangilinan J."/>
            <person name="Park H.-J."/>
            <person name="Ramirez L."/>
            <person name="Alfaro M."/>
            <person name="Sun H."/>
            <person name="Tritt A."/>
            <person name="Yoshinaga Y."/>
            <person name="Zwiers L.-H."/>
            <person name="Turgeon B."/>
            <person name="Goodwin S."/>
            <person name="Spatafora J."/>
            <person name="Crous P."/>
            <person name="Grigoriev I."/>
        </authorList>
    </citation>
    <scope>NUCLEOTIDE SEQUENCE</scope>
    <source>
        <strain evidence="2">CBS 122681</strain>
    </source>
</reference>
<evidence type="ECO:0000313" key="3">
    <source>
        <dbReference type="Proteomes" id="UP000799324"/>
    </source>
</evidence>
<feature type="region of interest" description="Disordered" evidence="1">
    <location>
        <begin position="575"/>
        <end position="594"/>
    </location>
</feature>
<organism evidence="2 3">
    <name type="scientific">Lophiostoma macrostomum CBS 122681</name>
    <dbReference type="NCBI Taxonomy" id="1314788"/>
    <lineage>
        <taxon>Eukaryota</taxon>
        <taxon>Fungi</taxon>
        <taxon>Dikarya</taxon>
        <taxon>Ascomycota</taxon>
        <taxon>Pezizomycotina</taxon>
        <taxon>Dothideomycetes</taxon>
        <taxon>Pleosporomycetidae</taxon>
        <taxon>Pleosporales</taxon>
        <taxon>Lophiostomataceae</taxon>
        <taxon>Lophiostoma</taxon>
    </lineage>
</organism>
<gene>
    <name evidence="2" type="ORF">K491DRAFT_674730</name>
</gene>
<feature type="compositionally biased region" description="Basic residues" evidence="1">
    <location>
        <begin position="519"/>
        <end position="537"/>
    </location>
</feature>
<feature type="compositionally biased region" description="Acidic residues" evidence="1">
    <location>
        <begin position="904"/>
        <end position="915"/>
    </location>
</feature>
<sequence length="973" mass="109355">MRYDIEDEVDYGDSPLEAPTPPAELFLDDPITAAAEEPQYDEEPAPQPTPKHVIPEYLQDLIDGRPNKATHIQSDQSATRLKQQKLTSQTLTDFALYQANQKVYEAMFLKAFTAHALHPDVFRVCNGHDDKLVMMEKINEYLQAVVENIDHITDKMIWNAHAKTVNLFVDDDRKSIPFINTDIFKKELFQSFGPDNTSPVTLKMNQSWHRVYKQSGMVQYTVEDYPLVGSAKERSPFNELREASRTVLFSNSTNTSFPKGRVFTLPTKLGTRNSRHDYARVLPIQSRGHATVVPRIRGNARISLQTNDEVTDAKSTVMPAGKENVYTAPSSLMRVSSARPWAEETLHAFDAVSSDAELLHSGGDVACSRQDDQKVDDCVDQDEPQMEPPRTDWRTRLLQDHKRRLEKRRLRLRPAITLSTDYDYIVLRAETQGTLKPMTVETRALLQAHGRMLRKHAYSSNMQRRIAETPSKQPLEPIELAENVFKTTLQRHHQRSATGRSRDGIKGPSPSTTKIVRTNSKRKAAAIREPPKKRSRKASNVPKKARIEQNDKAHIPHHSSSERSDRTRINDERIPEQAASPLPTHPSGSLTLEPDQVLPPDAYFEKVEPNEKFVWRCGIKHACGYYYNAGDRKSCIGCGTNISANPKARTMDFYLPSMKWFKQPAPDITWKPSILFKASSKVARYSHNAIAKVRYWEAINDGADPAEARQRGIEAIEEHLRPKPKREPTPDPTPSPEPEPVDLGPHPSGSTTMEHGQGIPECAYFDKKEKHEEFAWRCDGGHAFGRYYMAYDRNTCPGCGLGMRTTGGKRTTMDFYLPSGTVVRQEAKGIADWFPRKLYKTKKGGSGRAQVYTHNQMVTRKYWDAVGKGEGSDQALELALIQTDAELDAKAAVAAAKRARESEPETETDSEDESDKESRKTESPGQERGVVLSLTERGSSGGVTPGQVIFRAAEVVNDSDDDSDVDSSSSDSE</sequence>
<feature type="compositionally biased region" description="Basic and acidic residues" evidence="1">
    <location>
        <begin position="716"/>
        <end position="729"/>
    </location>
</feature>
<feature type="compositionally biased region" description="Acidic residues" evidence="1">
    <location>
        <begin position="1"/>
        <end position="11"/>
    </location>
</feature>
<feature type="region of interest" description="Disordered" evidence="1">
    <location>
        <begin position="894"/>
        <end position="973"/>
    </location>
</feature>
<dbReference type="OrthoDB" id="3792198at2759"/>
<evidence type="ECO:0000313" key="2">
    <source>
        <dbReference type="EMBL" id="KAF2660506.1"/>
    </source>
</evidence>
<proteinExistence type="predicted"/>
<feature type="region of interest" description="Disordered" evidence="1">
    <location>
        <begin position="490"/>
        <end position="569"/>
    </location>
</feature>
<feature type="region of interest" description="Disordered" evidence="1">
    <location>
        <begin position="716"/>
        <end position="757"/>
    </location>
</feature>
<dbReference type="EMBL" id="MU004299">
    <property type="protein sequence ID" value="KAF2660506.1"/>
    <property type="molecule type" value="Genomic_DNA"/>
</dbReference>
<feature type="region of interest" description="Disordered" evidence="1">
    <location>
        <begin position="457"/>
        <end position="477"/>
    </location>
</feature>
<feature type="compositionally biased region" description="Polar residues" evidence="1">
    <location>
        <begin position="509"/>
        <end position="518"/>
    </location>
</feature>
<dbReference type="AlphaFoldDB" id="A0A6A6TM28"/>
<feature type="region of interest" description="Disordered" evidence="1">
    <location>
        <begin position="1"/>
        <end position="51"/>
    </location>
</feature>
<feature type="compositionally biased region" description="Basic and acidic residues" evidence="1">
    <location>
        <begin position="545"/>
        <end position="569"/>
    </location>
</feature>
<evidence type="ECO:0000256" key="1">
    <source>
        <dbReference type="SAM" id="MobiDB-lite"/>
    </source>
</evidence>
<keyword evidence="3" id="KW-1185">Reference proteome</keyword>
<dbReference type="Proteomes" id="UP000799324">
    <property type="component" value="Unassembled WGS sequence"/>
</dbReference>
<accession>A0A6A6TM28</accession>